<dbReference type="Proteomes" id="UP000663874">
    <property type="component" value="Unassembled WGS sequence"/>
</dbReference>
<evidence type="ECO:0000313" key="3">
    <source>
        <dbReference type="Proteomes" id="UP000663823"/>
    </source>
</evidence>
<accession>A0A819UMF1</accession>
<reference evidence="2" key="1">
    <citation type="submission" date="2021-02" db="EMBL/GenBank/DDBJ databases">
        <authorList>
            <person name="Nowell W R."/>
        </authorList>
    </citation>
    <scope>NUCLEOTIDE SEQUENCE</scope>
</reference>
<evidence type="ECO:0000313" key="2">
    <source>
        <dbReference type="EMBL" id="CAF4094785.1"/>
    </source>
</evidence>
<gene>
    <name evidence="1" type="ORF">FNK824_LOCUS11806</name>
    <name evidence="2" type="ORF">OTI717_LOCUS33857</name>
</gene>
<comment type="caution">
    <text evidence="2">The sequence shown here is derived from an EMBL/GenBank/DDBJ whole genome shotgun (WGS) entry which is preliminary data.</text>
</comment>
<name>A0A819UMF1_9BILA</name>
<protein>
    <submittedName>
        <fullName evidence="2">Uncharacterized protein</fullName>
    </submittedName>
</protein>
<sequence>MAAEAQKSLITLGYKNSKLLGVYNTEESDQELITALKERQWDAISIGGYVNGYDQSVQFNDKNVPSDRAEILLWFNRVLNIIHELAPKSKIILVKSPQDIHDGIQRIMGAEQK</sequence>
<dbReference type="EMBL" id="CAJOBE010001430">
    <property type="protein sequence ID" value="CAF3743148.1"/>
    <property type="molecule type" value="Genomic_DNA"/>
</dbReference>
<evidence type="ECO:0000313" key="1">
    <source>
        <dbReference type="EMBL" id="CAF3743148.1"/>
    </source>
</evidence>
<dbReference type="Proteomes" id="UP000663823">
    <property type="component" value="Unassembled WGS sequence"/>
</dbReference>
<dbReference type="EMBL" id="CAJOAX010011497">
    <property type="protein sequence ID" value="CAF4094785.1"/>
    <property type="molecule type" value="Genomic_DNA"/>
</dbReference>
<proteinExistence type="predicted"/>
<dbReference type="AlphaFoldDB" id="A0A819UMF1"/>
<organism evidence="2 3">
    <name type="scientific">Rotaria sordida</name>
    <dbReference type="NCBI Taxonomy" id="392033"/>
    <lineage>
        <taxon>Eukaryota</taxon>
        <taxon>Metazoa</taxon>
        <taxon>Spiralia</taxon>
        <taxon>Gnathifera</taxon>
        <taxon>Rotifera</taxon>
        <taxon>Eurotatoria</taxon>
        <taxon>Bdelloidea</taxon>
        <taxon>Philodinida</taxon>
        <taxon>Philodinidae</taxon>
        <taxon>Rotaria</taxon>
    </lineage>
</organism>